<dbReference type="Pfam" id="PF01636">
    <property type="entry name" value="APH"/>
    <property type="match status" value="1"/>
</dbReference>
<dbReference type="PROSITE" id="PS50011">
    <property type="entry name" value="PROTEIN_KINASE_DOM"/>
    <property type="match status" value="1"/>
</dbReference>
<gene>
    <name evidence="2" type="ORF">BJY01DRAFT_248377</name>
</gene>
<dbReference type="PANTHER" id="PTHR21310:SF48">
    <property type="entry name" value="AMINOGLYCOSIDE PHOSPHOTRANSFERASE DOMAIN-CONTAINING PROTEIN"/>
    <property type="match status" value="1"/>
</dbReference>
<protein>
    <recommendedName>
        <fullName evidence="1">Protein kinase domain-containing protein</fullName>
    </recommendedName>
</protein>
<reference evidence="2 3" key="1">
    <citation type="submission" date="2024-07" db="EMBL/GenBank/DDBJ databases">
        <title>Section-level genome sequencing and comparative genomics of Aspergillus sections Usti and Cavernicolus.</title>
        <authorList>
            <consortium name="Lawrence Berkeley National Laboratory"/>
            <person name="Nybo J.L."/>
            <person name="Vesth T.C."/>
            <person name="Theobald S."/>
            <person name="Frisvad J.C."/>
            <person name="Larsen T.O."/>
            <person name="Kjaerboelling I."/>
            <person name="Rothschild-Mancinelli K."/>
            <person name="Lyhne E.K."/>
            <person name="Kogle M.E."/>
            <person name="Barry K."/>
            <person name="Clum A."/>
            <person name="Na H."/>
            <person name="Ledsgaard L."/>
            <person name="Lin J."/>
            <person name="Lipzen A."/>
            <person name="Kuo A."/>
            <person name="Riley R."/>
            <person name="Mondo S."/>
            <person name="Labutti K."/>
            <person name="Haridas S."/>
            <person name="Pangalinan J."/>
            <person name="Salamov A.A."/>
            <person name="Simmons B.A."/>
            <person name="Magnuson J.K."/>
            <person name="Chen J."/>
            <person name="Drula E."/>
            <person name="Henrissat B."/>
            <person name="Wiebenga A."/>
            <person name="Lubbers R.J."/>
            <person name="Gomes A.C."/>
            <person name="Makela M.R."/>
            <person name="Stajich J."/>
            <person name="Grigoriev I.V."/>
            <person name="Mortensen U.H."/>
            <person name="De Vries R.P."/>
            <person name="Baker S.E."/>
            <person name="Andersen M.R."/>
        </authorList>
    </citation>
    <scope>NUCLEOTIDE SEQUENCE [LARGE SCALE GENOMIC DNA]</scope>
    <source>
        <strain evidence="2 3">CBS 123904</strain>
    </source>
</reference>
<organism evidence="2 3">
    <name type="scientific">Aspergillus pseudoustus</name>
    <dbReference type="NCBI Taxonomy" id="1810923"/>
    <lineage>
        <taxon>Eukaryota</taxon>
        <taxon>Fungi</taxon>
        <taxon>Dikarya</taxon>
        <taxon>Ascomycota</taxon>
        <taxon>Pezizomycotina</taxon>
        <taxon>Eurotiomycetes</taxon>
        <taxon>Eurotiomycetidae</taxon>
        <taxon>Eurotiales</taxon>
        <taxon>Aspergillaceae</taxon>
        <taxon>Aspergillus</taxon>
        <taxon>Aspergillus subgen. Nidulantes</taxon>
    </lineage>
</organism>
<evidence type="ECO:0000313" key="3">
    <source>
        <dbReference type="Proteomes" id="UP001610446"/>
    </source>
</evidence>
<proteinExistence type="predicted"/>
<name>A0ABR4JWF0_9EURO</name>
<dbReference type="InterPro" id="IPR002575">
    <property type="entry name" value="Aminoglycoside_PTrfase"/>
</dbReference>
<feature type="domain" description="Protein kinase" evidence="1">
    <location>
        <begin position="3"/>
        <end position="260"/>
    </location>
</feature>
<dbReference type="InterPro" id="IPR011009">
    <property type="entry name" value="Kinase-like_dom_sf"/>
</dbReference>
<dbReference type="InterPro" id="IPR051678">
    <property type="entry name" value="AGP_Transferase"/>
</dbReference>
<sequence length="260" mass="28908">MPSRAAQRVHEGASGSPRRCAVSTRTHTLRRCGDYRALVVENAAFLRWGQGSPEASAKVFRVSEHFAVKMGHRVPLIEAENMQFLAENSKVPVLKAHTAFRDADTKKSYIIMDYISGDTLQTLLPSLSVAEKDEISTLVKEAFTEMRSIPPPDYLGILNRNAYLHGVFWSDGLDPKISGPFASQQEMNVAIIEKLRQTESAPSIRLLKNMVDQTLRNHRALFTHGDLQPKNIIVERSLGDHGCPKIKITFIGGASMRGKV</sequence>
<dbReference type="EMBL" id="JBFXLU010000085">
    <property type="protein sequence ID" value="KAL2843914.1"/>
    <property type="molecule type" value="Genomic_DNA"/>
</dbReference>
<dbReference type="InterPro" id="IPR000719">
    <property type="entry name" value="Prot_kinase_dom"/>
</dbReference>
<evidence type="ECO:0000259" key="1">
    <source>
        <dbReference type="PROSITE" id="PS50011"/>
    </source>
</evidence>
<accession>A0ABR4JWF0</accession>
<dbReference type="PANTHER" id="PTHR21310">
    <property type="entry name" value="AMINOGLYCOSIDE PHOSPHOTRANSFERASE-RELATED-RELATED"/>
    <property type="match status" value="1"/>
</dbReference>
<keyword evidence="3" id="KW-1185">Reference proteome</keyword>
<evidence type="ECO:0000313" key="2">
    <source>
        <dbReference type="EMBL" id="KAL2843914.1"/>
    </source>
</evidence>
<comment type="caution">
    <text evidence="2">The sequence shown here is derived from an EMBL/GenBank/DDBJ whole genome shotgun (WGS) entry which is preliminary data.</text>
</comment>
<dbReference type="Proteomes" id="UP001610446">
    <property type="component" value="Unassembled WGS sequence"/>
</dbReference>
<dbReference type="SUPFAM" id="SSF56112">
    <property type="entry name" value="Protein kinase-like (PK-like)"/>
    <property type="match status" value="1"/>
</dbReference>